<name>A0A285VUP8_9MICO</name>
<dbReference type="Proteomes" id="UP000219688">
    <property type="component" value="Unassembled WGS sequence"/>
</dbReference>
<proteinExistence type="predicted"/>
<dbReference type="InterPro" id="IPR011335">
    <property type="entry name" value="Restrct_endonuc-II-like"/>
</dbReference>
<accession>A0A285VUP8</accession>
<evidence type="ECO:0000259" key="2">
    <source>
        <dbReference type="Pfam" id="PF13338"/>
    </source>
</evidence>
<keyword evidence="4" id="KW-1185">Reference proteome</keyword>
<dbReference type="EMBL" id="OBQK01000012">
    <property type="protein sequence ID" value="SOC57338.1"/>
    <property type="molecule type" value="Genomic_DNA"/>
</dbReference>
<dbReference type="Pfam" id="PF13338">
    <property type="entry name" value="AbiEi_4"/>
    <property type="match status" value="1"/>
</dbReference>
<evidence type="ECO:0000313" key="3">
    <source>
        <dbReference type="EMBL" id="SOC57338.1"/>
    </source>
</evidence>
<dbReference type="Gene3D" id="3.40.960.10">
    <property type="entry name" value="VSR Endonuclease"/>
    <property type="match status" value="1"/>
</dbReference>
<feature type="domain" description="AbiEi antitoxin N-terminal" evidence="2">
    <location>
        <begin position="33"/>
        <end position="75"/>
    </location>
</feature>
<gene>
    <name evidence="3" type="ORF">SAMN05421879_11231</name>
</gene>
<feature type="region of interest" description="Disordered" evidence="1">
    <location>
        <begin position="1"/>
        <end position="20"/>
    </location>
</feature>
<evidence type="ECO:0000313" key="4">
    <source>
        <dbReference type="Proteomes" id="UP000219688"/>
    </source>
</evidence>
<organism evidence="3 4">
    <name type="scientific">Ornithinimicrobium cerasi</name>
    <dbReference type="NCBI Taxonomy" id="2248773"/>
    <lineage>
        <taxon>Bacteria</taxon>
        <taxon>Bacillati</taxon>
        <taxon>Actinomycetota</taxon>
        <taxon>Actinomycetes</taxon>
        <taxon>Micrococcales</taxon>
        <taxon>Ornithinimicrobiaceae</taxon>
        <taxon>Ornithinimicrobium</taxon>
    </lineage>
</organism>
<protein>
    <submittedName>
        <fullName evidence="3">Transcriptional regulator, AbiEi antitoxin, Type IV TA system</fullName>
    </submittedName>
</protein>
<dbReference type="SUPFAM" id="SSF52980">
    <property type="entry name" value="Restriction endonuclease-like"/>
    <property type="match status" value="1"/>
</dbReference>
<evidence type="ECO:0000256" key="1">
    <source>
        <dbReference type="SAM" id="MobiDB-lite"/>
    </source>
</evidence>
<dbReference type="AlphaFoldDB" id="A0A285VUP8"/>
<sequence>MDNPARTGAGFGTVDRVTSSHDLRLPPGQLDLVRRELDLHAGTVTSADLHRLGVGPDGVRRLVAAGVLRRVGRSAFVDGDRHERADPAGRHVLRATAVARTWPPDVLVSHTSAALMLGLPLTVVPDRVHGCRRGDGQHRRRAGSTIHTGYTDARHTTVHGVEVLEPVLVVMGVAQLRGRDEAVVVGDAALHRQLVTHDALRTAAVTRPHHPVHATFVRAVDLMDARTESPGETLSRLLLRGLGHTPVPQVVVRDELGAVIGRVDFLLQGTRVIVEFDGMVKYASPDALVREKRREIRLQRAGYVVVRLIWSDLSRPERVRSLVEAALATARRAG</sequence>
<dbReference type="InterPro" id="IPR025159">
    <property type="entry name" value="AbiEi_N"/>
</dbReference>
<reference evidence="4" key="1">
    <citation type="submission" date="2017-08" db="EMBL/GenBank/DDBJ databases">
        <authorList>
            <person name="Varghese N."/>
            <person name="Submissions S."/>
        </authorList>
    </citation>
    <scope>NUCLEOTIDE SEQUENCE [LARGE SCALE GENOMIC DNA]</scope>
    <source>
        <strain evidence="4">USBA17B2</strain>
    </source>
</reference>